<dbReference type="SMART" id="SM00490">
    <property type="entry name" value="HELICc"/>
    <property type="match status" value="1"/>
</dbReference>
<name>A0A192H4F7_9LACO</name>
<dbReference type="OrthoDB" id="9763310at2"/>
<dbReference type="GO" id="GO:0005737">
    <property type="term" value="C:cytoplasm"/>
    <property type="evidence" value="ECO:0007669"/>
    <property type="project" value="TreeGrafter"/>
</dbReference>
<evidence type="ECO:0000256" key="3">
    <source>
        <dbReference type="ARBA" id="ARBA00022806"/>
    </source>
</evidence>
<keyword evidence="3" id="KW-0347">Helicase</keyword>
<dbReference type="GO" id="GO:0043590">
    <property type="term" value="C:bacterial nucleoid"/>
    <property type="evidence" value="ECO:0007669"/>
    <property type="project" value="TreeGrafter"/>
</dbReference>
<protein>
    <submittedName>
        <fullName evidence="7">Recombinase RecQ</fullName>
    </submittedName>
</protein>
<dbReference type="GO" id="GO:0016787">
    <property type="term" value="F:hydrolase activity"/>
    <property type="evidence" value="ECO:0007669"/>
    <property type="project" value="UniProtKB-KW"/>
</dbReference>
<evidence type="ECO:0000259" key="6">
    <source>
        <dbReference type="PROSITE" id="PS51194"/>
    </source>
</evidence>
<dbReference type="RefSeq" id="WP_068280713.1">
    <property type="nucleotide sequence ID" value="NZ_CP014873.1"/>
</dbReference>
<dbReference type="GO" id="GO:0006281">
    <property type="term" value="P:DNA repair"/>
    <property type="evidence" value="ECO:0007669"/>
    <property type="project" value="TreeGrafter"/>
</dbReference>
<dbReference type="STRING" id="375175.AYR53_08885"/>
<evidence type="ECO:0000256" key="4">
    <source>
        <dbReference type="ARBA" id="ARBA00022840"/>
    </source>
</evidence>
<evidence type="ECO:0000256" key="2">
    <source>
        <dbReference type="ARBA" id="ARBA00022801"/>
    </source>
</evidence>
<dbReference type="CDD" id="cd17920">
    <property type="entry name" value="DEXHc_RecQ"/>
    <property type="match status" value="1"/>
</dbReference>
<evidence type="ECO:0000259" key="5">
    <source>
        <dbReference type="PROSITE" id="PS51192"/>
    </source>
</evidence>
<proteinExistence type="predicted"/>
<dbReference type="GO" id="GO:0003676">
    <property type="term" value="F:nucleic acid binding"/>
    <property type="evidence" value="ECO:0007669"/>
    <property type="project" value="InterPro"/>
</dbReference>
<dbReference type="GO" id="GO:0043138">
    <property type="term" value="F:3'-5' DNA helicase activity"/>
    <property type="evidence" value="ECO:0007669"/>
    <property type="project" value="TreeGrafter"/>
</dbReference>
<dbReference type="Proteomes" id="UP000078582">
    <property type="component" value="Chromosome"/>
</dbReference>
<dbReference type="GeneID" id="42982372"/>
<dbReference type="InterPro" id="IPR027417">
    <property type="entry name" value="P-loop_NTPase"/>
</dbReference>
<keyword evidence="4" id="KW-0067">ATP-binding</keyword>
<dbReference type="PROSITE" id="PS51194">
    <property type="entry name" value="HELICASE_CTER"/>
    <property type="match status" value="1"/>
</dbReference>
<dbReference type="SUPFAM" id="SSF52540">
    <property type="entry name" value="P-loop containing nucleoside triphosphate hydrolases"/>
    <property type="match status" value="1"/>
</dbReference>
<evidence type="ECO:0000313" key="8">
    <source>
        <dbReference type="Proteomes" id="UP000078582"/>
    </source>
</evidence>
<feature type="domain" description="Helicase ATP-binding" evidence="5">
    <location>
        <begin position="27"/>
        <end position="194"/>
    </location>
</feature>
<dbReference type="PROSITE" id="PS51192">
    <property type="entry name" value="HELICASE_ATP_BIND_1"/>
    <property type="match status" value="1"/>
</dbReference>
<dbReference type="AlphaFoldDB" id="A0A192H4F7"/>
<keyword evidence="8" id="KW-1185">Reference proteome</keyword>
<dbReference type="GO" id="GO:0005524">
    <property type="term" value="F:ATP binding"/>
    <property type="evidence" value="ECO:0007669"/>
    <property type="project" value="UniProtKB-KW"/>
</dbReference>
<dbReference type="InterPro" id="IPR001650">
    <property type="entry name" value="Helicase_C-like"/>
</dbReference>
<dbReference type="Pfam" id="PF00270">
    <property type="entry name" value="DEAD"/>
    <property type="match status" value="1"/>
</dbReference>
<dbReference type="InterPro" id="IPR004589">
    <property type="entry name" value="DNA_helicase_ATP-dep_RecQ"/>
</dbReference>
<dbReference type="Gene3D" id="3.40.50.300">
    <property type="entry name" value="P-loop containing nucleotide triphosphate hydrolases"/>
    <property type="match status" value="2"/>
</dbReference>
<evidence type="ECO:0000313" key="7">
    <source>
        <dbReference type="EMBL" id="ANK62861.1"/>
    </source>
</evidence>
<gene>
    <name evidence="7" type="ORF">AYR53_08885</name>
</gene>
<dbReference type="PANTHER" id="PTHR13710">
    <property type="entry name" value="DNA HELICASE RECQ FAMILY MEMBER"/>
    <property type="match status" value="1"/>
</dbReference>
<accession>A0A192H4F7</accession>
<dbReference type="PANTHER" id="PTHR13710:SF84">
    <property type="entry name" value="ATP-DEPENDENT DNA HELICASE RECS-RELATED"/>
    <property type="match status" value="1"/>
</dbReference>
<organism evidence="7 8">
    <name type="scientific">Loigolactobacillus backii</name>
    <dbReference type="NCBI Taxonomy" id="375175"/>
    <lineage>
        <taxon>Bacteria</taxon>
        <taxon>Bacillati</taxon>
        <taxon>Bacillota</taxon>
        <taxon>Bacilli</taxon>
        <taxon>Lactobacillales</taxon>
        <taxon>Lactobacillaceae</taxon>
        <taxon>Loigolactobacillus</taxon>
    </lineage>
</organism>
<dbReference type="GO" id="GO:0030894">
    <property type="term" value="C:replisome"/>
    <property type="evidence" value="ECO:0007669"/>
    <property type="project" value="TreeGrafter"/>
</dbReference>
<dbReference type="SMART" id="SM00487">
    <property type="entry name" value="DEXDc"/>
    <property type="match status" value="1"/>
</dbReference>
<dbReference type="Pfam" id="PF00271">
    <property type="entry name" value="Helicase_C"/>
    <property type="match status" value="1"/>
</dbReference>
<dbReference type="NCBIfam" id="TIGR00614">
    <property type="entry name" value="recQ_fam"/>
    <property type="match status" value="1"/>
</dbReference>
<dbReference type="InterPro" id="IPR014001">
    <property type="entry name" value="Helicase_ATP-bd"/>
</dbReference>
<keyword evidence="2" id="KW-0378">Hydrolase</keyword>
<dbReference type="EMBL" id="CP014873">
    <property type="protein sequence ID" value="ANK62861.1"/>
    <property type="molecule type" value="Genomic_DNA"/>
</dbReference>
<evidence type="ECO:0000256" key="1">
    <source>
        <dbReference type="ARBA" id="ARBA00022741"/>
    </source>
</evidence>
<feature type="domain" description="Helicase C-terminal" evidence="6">
    <location>
        <begin position="210"/>
        <end position="370"/>
    </location>
</feature>
<keyword evidence="1" id="KW-0547">Nucleotide-binding</keyword>
<reference evidence="7 8" key="1">
    <citation type="submission" date="2016-03" db="EMBL/GenBank/DDBJ databases">
        <title>Pediococcus and Lactobacillus from brewery environment - whole genome sequencing and assembly.</title>
        <authorList>
            <person name="Behr J."/>
            <person name="Geissler A.J."/>
            <person name="Vogel R.F."/>
        </authorList>
    </citation>
    <scope>NUCLEOTIDE SEQUENCE [LARGE SCALE GENOMIC DNA]</scope>
    <source>
        <strain evidence="7 8">TMW 1.1989</strain>
    </source>
</reference>
<dbReference type="InterPro" id="IPR011545">
    <property type="entry name" value="DEAD/DEAH_box_helicase_dom"/>
</dbReference>
<sequence length="484" mass="54936">MNTAELTKILTKRFGYTTFKPGQLDVIQAVLAGQDTFAVLPTGTGKSLCYQLPGYATSGSVVIVSPLLSLMQDQVARLHYLGEKKVVALTSDLTIMDKNGVLQQLQQYRFIFLSPEMANQPRVRTALGRLEISLLAIDEAHCISQWGTDFRPDYLELASLREQLQPRATLAMTATATKRVQADILVKLGLTAATTKKVIYTVDRPNIYLDVQQYANESEKERALIQFCRQLKKPGIVYFSSKQKSEEMADKIQKETGIRTSFYHGDLPSQDRYAIQQQFMQGDLAIICATTAFGMGINKANIRFVLHYHLASNLESYLQETGRAGRDGQQSIAILLFQPSDIRIQANLMASGIPDKGLINQYFKNPNNFKAMHFPEIDLLRFYQQHGYSASAIQQLLQKRQEEKRLALGGMLSYITTPNCKRQFILTYFADHKSITCDNDCCCHNQMTDYLEQLNLITKKEEQKESVAYADWQSRLKQLFFTEY</sequence>
<dbReference type="GO" id="GO:0009378">
    <property type="term" value="F:four-way junction helicase activity"/>
    <property type="evidence" value="ECO:0007669"/>
    <property type="project" value="TreeGrafter"/>
</dbReference>
<dbReference type="GO" id="GO:0006310">
    <property type="term" value="P:DNA recombination"/>
    <property type="evidence" value="ECO:0007669"/>
    <property type="project" value="InterPro"/>
</dbReference>